<keyword evidence="4 12" id="KW-0378">Hydrolase</keyword>
<organism evidence="13 14">
    <name type="scientific">Candidatus Reconcilbacillus cellulovorans</name>
    <dbReference type="NCBI Taxonomy" id="1906605"/>
    <lineage>
        <taxon>Bacteria</taxon>
        <taxon>Bacillati</taxon>
        <taxon>Bacillota</taxon>
        <taxon>Bacilli</taxon>
        <taxon>Bacillales</taxon>
        <taxon>Paenibacillaceae</taxon>
        <taxon>Candidatus Reconcilbacillus</taxon>
    </lineage>
</organism>
<dbReference type="GO" id="GO:0008422">
    <property type="term" value="F:beta-glucosidase activity"/>
    <property type="evidence" value="ECO:0007669"/>
    <property type="project" value="UniProtKB-EC"/>
</dbReference>
<dbReference type="InterPro" id="IPR033132">
    <property type="entry name" value="GH_1_N_CS"/>
</dbReference>
<evidence type="ECO:0000256" key="11">
    <source>
        <dbReference type="PROSITE-ProRule" id="PRU10055"/>
    </source>
</evidence>
<evidence type="ECO:0000256" key="3">
    <source>
        <dbReference type="ARBA" id="ARBA00012744"/>
    </source>
</evidence>
<feature type="binding site" evidence="10">
    <location>
        <position position="121"/>
    </location>
    <ligand>
        <name>substrate</name>
    </ligand>
</feature>
<evidence type="ECO:0000256" key="1">
    <source>
        <dbReference type="ARBA" id="ARBA00000448"/>
    </source>
</evidence>
<evidence type="ECO:0000256" key="2">
    <source>
        <dbReference type="ARBA" id="ARBA00010838"/>
    </source>
</evidence>
<keyword evidence="6" id="KW-0119">Carbohydrate metabolism</keyword>
<dbReference type="SUPFAM" id="SSF51445">
    <property type="entry name" value="(Trans)glycosidases"/>
    <property type="match status" value="1"/>
</dbReference>
<evidence type="ECO:0000256" key="9">
    <source>
        <dbReference type="PIRSR" id="PIRSR617736-1"/>
    </source>
</evidence>
<dbReference type="PRINTS" id="PR00131">
    <property type="entry name" value="GLHYDRLASE1"/>
</dbReference>
<dbReference type="GO" id="GO:0005829">
    <property type="term" value="C:cytosol"/>
    <property type="evidence" value="ECO:0007669"/>
    <property type="project" value="TreeGrafter"/>
</dbReference>
<evidence type="ECO:0000313" key="14">
    <source>
        <dbReference type="Proteomes" id="UP000243688"/>
    </source>
</evidence>
<dbReference type="EC" id="3.2.1.21" evidence="3 12"/>
<dbReference type="NCBIfam" id="TIGR03356">
    <property type="entry name" value="BGL"/>
    <property type="match status" value="1"/>
</dbReference>
<comment type="catalytic activity">
    <reaction evidence="1 12">
        <text>Hydrolysis of terminal, non-reducing beta-D-glucosyl residues with release of beta-D-glucose.</text>
        <dbReference type="EC" id="3.2.1.21"/>
    </reaction>
</comment>
<evidence type="ECO:0000313" key="13">
    <source>
        <dbReference type="EMBL" id="PDO11207.1"/>
    </source>
</evidence>
<dbReference type="Proteomes" id="UP000243688">
    <property type="component" value="Unassembled WGS sequence"/>
</dbReference>
<dbReference type="PROSITE" id="PS00572">
    <property type="entry name" value="GLYCOSYL_HYDROL_F1_1"/>
    <property type="match status" value="1"/>
</dbReference>
<dbReference type="InterPro" id="IPR001360">
    <property type="entry name" value="Glyco_hydro_1"/>
</dbReference>
<feature type="active site" description="Proton donor" evidence="9">
    <location>
        <position position="166"/>
    </location>
</feature>
<feature type="active site" description="Nucleophile" evidence="9 11">
    <location>
        <position position="353"/>
    </location>
</feature>
<feature type="binding site" evidence="10">
    <location>
        <position position="20"/>
    </location>
    <ligand>
        <name>substrate</name>
    </ligand>
</feature>
<feature type="binding site" evidence="10">
    <location>
        <begin position="406"/>
        <end position="407"/>
    </location>
    <ligand>
        <name>substrate</name>
    </ligand>
</feature>
<gene>
    <name evidence="13" type="ORF">BLM47_03155</name>
</gene>
<dbReference type="GO" id="GO:0030245">
    <property type="term" value="P:cellulose catabolic process"/>
    <property type="evidence" value="ECO:0007669"/>
    <property type="project" value="UniProtKB-KW"/>
</dbReference>
<protein>
    <recommendedName>
        <fullName evidence="3 12">Beta-glucosidase</fullName>
        <ecNumber evidence="3 12">3.2.1.21</ecNumber>
    </recommendedName>
</protein>
<evidence type="ECO:0000256" key="6">
    <source>
        <dbReference type="ARBA" id="ARBA00023277"/>
    </source>
</evidence>
<feature type="binding site" evidence="10">
    <location>
        <position position="296"/>
    </location>
    <ligand>
        <name>substrate</name>
    </ligand>
</feature>
<feature type="binding site" evidence="10">
    <location>
        <position position="165"/>
    </location>
    <ligand>
        <name>substrate</name>
    </ligand>
</feature>
<comment type="similarity">
    <text evidence="2 12">Belongs to the glycosyl hydrolase 1 family.</text>
</comment>
<feature type="binding site" evidence="10">
    <location>
        <position position="399"/>
    </location>
    <ligand>
        <name>substrate</name>
    </ligand>
</feature>
<comment type="caution">
    <text evidence="13">The sequence shown here is derived from an EMBL/GenBank/DDBJ whole genome shotgun (WGS) entry which is preliminary data.</text>
</comment>
<dbReference type="PANTHER" id="PTHR10353">
    <property type="entry name" value="GLYCOSYL HYDROLASE"/>
    <property type="match status" value="1"/>
</dbReference>
<keyword evidence="7 12" id="KW-0326">Glycosidase</keyword>
<evidence type="ECO:0000256" key="7">
    <source>
        <dbReference type="ARBA" id="ARBA00023295"/>
    </source>
</evidence>
<evidence type="ECO:0000256" key="8">
    <source>
        <dbReference type="ARBA" id="ARBA00023326"/>
    </source>
</evidence>
<dbReference type="FunFam" id="3.20.20.80:FF:000004">
    <property type="entry name" value="Beta-glucosidase 6-phospho-beta-glucosidase"/>
    <property type="match status" value="1"/>
</dbReference>
<dbReference type="InterPro" id="IPR017736">
    <property type="entry name" value="Glyco_hydro_1_beta-glucosidase"/>
</dbReference>
<dbReference type="PANTHER" id="PTHR10353:SF36">
    <property type="entry name" value="LP05116P"/>
    <property type="match status" value="1"/>
</dbReference>
<name>A0A2A6E368_9BACL</name>
<accession>A0A2A6E368</accession>
<dbReference type="PROSITE" id="PS00653">
    <property type="entry name" value="GLYCOSYL_HYDROL_F1_2"/>
    <property type="match status" value="1"/>
</dbReference>
<dbReference type="AlphaFoldDB" id="A0A2A6E368"/>
<evidence type="ECO:0000256" key="4">
    <source>
        <dbReference type="ARBA" id="ARBA00022801"/>
    </source>
</evidence>
<reference evidence="13 14" key="1">
    <citation type="submission" date="2016-12" db="EMBL/GenBank/DDBJ databases">
        <title>Candidatus Reconcilibacillus cellulovorans genome.</title>
        <authorList>
            <person name="Kolinko S."/>
            <person name="Wu Y.-W."/>
            <person name="Tachea F."/>
            <person name="Denzel E."/>
            <person name="Hiras J."/>
            <person name="Baecker N."/>
            <person name="Chan L.J."/>
            <person name="Eichorst S.A."/>
            <person name="Frey D."/>
            <person name="Adams P.D."/>
            <person name="Pray T."/>
            <person name="Tanjore D."/>
            <person name="Petzold C.J."/>
            <person name="Gladden J.M."/>
            <person name="Simmons B.A."/>
            <person name="Singer S.W."/>
        </authorList>
    </citation>
    <scope>NUCLEOTIDE SEQUENCE [LARGE SCALE GENOMIC DNA]</scope>
    <source>
        <strain evidence="13">JTherm</strain>
    </source>
</reference>
<proteinExistence type="inferred from homology"/>
<keyword evidence="5" id="KW-0136">Cellulose degradation</keyword>
<dbReference type="EMBL" id="MOXJ01000004">
    <property type="protein sequence ID" value="PDO11207.1"/>
    <property type="molecule type" value="Genomic_DNA"/>
</dbReference>
<evidence type="ECO:0000256" key="12">
    <source>
        <dbReference type="RuleBase" id="RU361175"/>
    </source>
</evidence>
<dbReference type="InterPro" id="IPR017853">
    <property type="entry name" value="GH"/>
</dbReference>
<dbReference type="Gene3D" id="3.20.20.80">
    <property type="entry name" value="Glycosidases"/>
    <property type="match status" value="1"/>
</dbReference>
<evidence type="ECO:0000256" key="10">
    <source>
        <dbReference type="PIRSR" id="PIRSR617736-2"/>
    </source>
</evidence>
<sequence length="447" mass="51942">MAIIRFPDGFHWGTATAAYQIEGAWNEDGRGPSIWDTFSHTPGKVKNGDNGDVACDSYHRIEEDVRLLKELGVTCYRFSISWPRVIPAGVGDVNPKGLDYYRRLVDRLLENGIEPFCTLYHWDLPQALQDRGGWANRDTIRAFADYAELMFKTFAGKIRFWLTINEPWCVSFLSNFLGVHAPGNRDLQLATDISHHLLVAHAEAVRRFRQLGIEGQIGIVPNVTWVEPYSNRPEDVEACRRATGWFVEWFLDPVFRGEYPDFLLEWFRAKGVAPRVADGDLEVIRGSVDFLGVNYYTGNVGRYKENEGLFDCEEIDEGYERTDIGWPIYPEGLYRVLTYMTQRYGRVPIYITENGACYNHEPEDGRVRDGKRIDYLRKHLIQLHRCLSSGVDVRGYMLWSLLDNFEWAEGYSKRFGIVFVDFDTLERIPKDSYYWYRKVIRNNWLDV</sequence>
<dbReference type="Pfam" id="PF00232">
    <property type="entry name" value="Glyco_hydro_1"/>
    <property type="match status" value="1"/>
</dbReference>
<keyword evidence="8" id="KW-0624">Polysaccharide degradation</keyword>
<evidence type="ECO:0000256" key="5">
    <source>
        <dbReference type="ARBA" id="ARBA00023001"/>
    </source>
</evidence>
<dbReference type="InterPro" id="IPR018120">
    <property type="entry name" value="Glyco_hydro_1_AS"/>
</dbReference>